<dbReference type="InParanoid" id="F2ULV1"/>
<organism evidence="3">
    <name type="scientific">Salpingoeca rosetta (strain ATCC 50818 / BSB-021)</name>
    <dbReference type="NCBI Taxonomy" id="946362"/>
    <lineage>
        <taxon>Eukaryota</taxon>
        <taxon>Choanoflagellata</taxon>
        <taxon>Craspedida</taxon>
        <taxon>Salpingoecidae</taxon>
        <taxon>Salpingoeca</taxon>
    </lineage>
</organism>
<dbReference type="GeneID" id="16070330"/>
<evidence type="ECO:0000256" key="1">
    <source>
        <dbReference type="SAM" id="Phobius"/>
    </source>
</evidence>
<proteinExistence type="predicted"/>
<dbReference type="EMBL" id="GL832981">
    <property type="protein sequence ID" value="EGD78100.1"/>
    <property type="molecule type" value="Genomic_DNA"/>
</dbReference>
<gene>
    <name evidence="2" type="ORF">PTSG_08978</name>
</gene>
<keyword evidence="1" id="KW-0472">Membrane</keyword>
<reference evidence="2" key="1">
    <citation type="submission" date="2009-08" db="EMBL/GenBank/DDBJ databases">
        <title>Annotation of Salpingoeca rosetta.</title>
        <authorList>
            <consortium name="The Broad Institute Genome Sequencing Platform"/>
            <person name="Russ C."/>
            <person name="Cuomo C."/>
            <person name="Burger G."/>
            <person name="Gray M.W."/>
            <person name="Holland P.W.H."/>
            <person name="King N."/>
            <person name="Lang F.B.F."/>
            <person name="Roger A.J."/>
            <person name="Ruiz-Trillo I."/>
            <person name="Young S.K."/>
            <person name="Zeng Q."/>
            <person name="Gargeya S."/>
            <person name="Alvarado L."/>
            <person name="Berlin A."/>
            <person name="Chapman S.B."/>
            <person name="Chen Z."/>
            <person name="Freedman E."/>
            <person name="Gellesch M."/>
            <person name="Goldberg J."/>
            <person name="Griggs A."/>
            <person name="Gujja S."/>
            <person name="Heilman E."/>
            <person name="Heiman D."/>
            <person name="Howarth C."/>
            <person name="Mehta T."/>
            <person name="Neiman D."/>
            <person name="Pearson M."/>
            <person name="Roberts A."/>
            <person name="Saif S."/>
            <person name="Shea T."/>
            <person name="Shenoy N."/>
            <person name="Sisk P."/>
            <person name="Stolte C."/>
            <person name="Sykes S."/>
            <person name="White J."/>
            <person name="Yandava C."/>
            <person name="Haas B."/>
            <person name="Nusbaum C."/>
            <person name="Birren B."/>
        </authorList>
    </citation>
    <scope>NUCLEOTIDE SEQUENCE [LARGE SCALE GENOMIC DNA]</scope>
    <source>
        <strain evidence="2">ATCC 50818</strain>
    </source>
</reference>
<dbReference type="KEGG" id="sre:PTSG_08978"/>
<name>F2ULV1_SALR5</name>
<keyword evidence="3" id="KW-1185">Reference proteome</keyword>
<feature type="transmembrane region" description="Helical" evidence="1">
    <location>
        <begin position="41"/>
        <end position="58"/>
    </location>
</feature>
<accession>F2ULV1</accession>
<keyword evidence="1" id="KW-1133">Transmembrane helix</keyword>
<protein>
    <submittedName>
        <fullName evidence="2">Uncharacterized protein</fullName>
    </submittedName>
</protein>
<keyword evidence="1" id="KW-0812">Transmembrane</keyword>
<sequence>MTATFYIKRTESLSAEDQERRSAEANAEGASLLVMDARRVFVLWATVATMIMLELGFVRGQRSEPANTTASDFGDALILTDDQGNLQLQSGANGSVLIGEVDFNEVVAQVQALQRELAATRACTAQGKILVGDTCVPPGLGQHAFSPASSCQQLKELGLPTNVYFTGTSAPASQVFCDMSTTPATSNGSGDSSEAPARSCKAVKTFFCKWNKMDIKKRF</sequence>
<dbReference type="AlphaFoldDB" id="F2ULV1"/>
<dbReference type="Proteomes" id="UP000007799">
    <property type="component" value="Unassembled WGS sequence"/>
</dbReference>
<dbReference type="RefSeq" id="XP_004989776.1">
    <property type="nucleotide sequence ID" value="XM_004989719.1"/>
</dbReference>
<evidence type="ECO:0000313" key="2">
    <source>
        <dbReference type="EMBL" id="EGD78100.1"/>
    </source>
</evidence>
<evidence type="ECO:0000313" key="3">
    <source>
        <dbReference type="Proteomes" id="UP000007799"/>
    </source>
</evidence>